<gene>
    <name evidence="4" type="ORF">COCHEDRAFT_1175451</name>
</gene>
<dbReference type="SUPFAM" id="SSF57667">
    <property type="entry name" value="beta-beta-alpha zinc fingers"/>
    <property type="match status" value="1"/>
</dbReference>
<keyword evidence="1" id="KW-0863">Zinc-finger</keyword>
<dbReference type="AlphaFoldDB" id="M2UCQ4"/>
<feature type="region of interest" description="Disordered" evidence="2">
    <location>
        <begin position="335"/>
        <end position="380"/>
    </location>
</feature>
<feature type="domain" description="C2H2-type" evidence="3">
    <location>
        <begin position="424"/>
        <end position="448"/>
    </location>
</feature>
<feature type="compositionally biased region" description="Polar residues" evidence="2">
    <location>
        <begin position="367"/>
        <end position="380"/>
    </location>
</feature>
<dbReference type="GO" id="GO:0008270">
    <property type="term" value="F:zinc ion binding"/>
    <property type="evidence" value="ECO:0007669"/>
    <property type="project" value="UniProtKB-KW"/>
</dbReference>
<keyword evidence="1" id="KW-0479">Metal-binding</keyword>
<accession>M2UCQ4</accession>
<reference evidence="5" key="2">
    <citation type="journal article" date="2013" name="PLoS Genet.">
        <title>Comparative genome structure, secondary metabolite, and effector coding capacity across Cochliobolus pathogens.</title>
        <authorList>
            <person name="Condon B.J."/>
            <person name="Leng Y."/>
            <person name="Wu D."/>
            <person name="Bushley K.E."/>
            <person name="Ohm R.A."/>
            <person name="Otillar R."/>
            <person name="Martin J."/>
            <person name="Schackwitz W."/>
            <person name="Grimwood J."/>
            <person name="MohdZainudin N."/>
            <person name="Xue C."/>
            <person name="Wang R."/>
            <person name="Manning V.A."/>
            <person name="Dhillon B."/>
            <person name="Tu Z.J."/>
            <person name="Steffenson B.J."/>
            <person name="Salamov A."/>
            <person name="Sun H."/>
            <person name="Lowry S."/>
            <person name="LaButti K."/>
            <person name="Han J."/>
            <person name="Copeland A."/>
            <person name="Lindquist E."/>
            <person name="Barry K."/>
            <person name="Schmutz J."/>
            <person name="Baker S.E."/>
            <person name="Ciuffetti L.M."/>
            <person name="Grigoriev I.V."/>
            <person name="Zhong S."/>
            <person name="Turgeon B.G."/>
        </authorList>
    </citation>
    <scope>NUCLEOTIDE SEQUENCE [LARGE SCALE GENOMIC DNA]</scope>
    <source>
        <strain evidence="5">C5 / ATCC 48332 / race O</strain>
    </source>
</reference>
<evidence type="ECO:0000259" key="3">
    <source>
        <dbReference type="PROSITE" id="PS50157"/>
    </source>
</evidence>
<feature type="region of interest" description="Disordered" evidence="2">
    <location>
        <begin position="74"/>
        <end position="96"/>
    </location>
</feature>
<feature type="compositionally biased region" description="Basic and acidic residues" evidence="2">
    <location>
        <begin position="344"/>
        <end position="354"/>
    </location>
</feature>
<dbReference type="eggNOG" id="ENOG502T5Y0">
    <property type="taxonomic scope" value="Eukaryota"/>
</dbReference>
<keyword evidence="5" id="KW-1185">Reference proteome</keyword>
<organism evidence="4 5">
    <name type="scientific">Cochliobolus heterostrophus (strain C5 / ATCC 48332 / race O)</name>
    <name type="common">Southern corn leaf blight fungus</name>
    <name type="synonym">Bipolaris maydis</name>
    <dbReference type="NCBI Taxonomy" id="701091"/>
    <lineage>
        <taxon>Eukaryota</taxon>
        <taxon>Fungi</taxon>
        <taxon>Dikarya</taxon>
        <taxon>Ascomycota</taxon>
        <taxon>Pezizomycotina</taxon>
        <taxon>Dothideomycetes</taxon>
        <taxon>Pleosporomycetidae</taxon>
        <taxon>Pleosporales</taxon>
        <taxon>Pleosporineae</taxon>
        <taxon>Pleosporaceae</taxon>
        <taxon>Bipolaris</taxon>
    </lineage>
</organism>
<protein>
    <recommendedName>
        <fullName evidence="3">C2H2-type domain-containing protein</fullName>
    </recommendedName>
</protein>
<reference evidence="4 5" key="1">
    <citation type="journal article" date="2012" name="PLoS Pathog.">
        <title>Diverse lifestyles and strategies of plant pathogenesis encoded in the genomes of eighteen Dothideomycetes fungi.</title>
        <authorList>
            <person name="Ohm R.A."/>
            <person name="Feau N."/>
            <person name="Henrissat B."/>
            <person name="Schoch C.L."/>
            <person name="Horwitz B.A."/>
            <person name="Barry K.W."/>
            <person name="Condon B.J."/>
            <person name="Copeland A.C."/>
            <person name="Dhillon B."/>
            <person name="Glaser F."/>
            <person name="Hesse C.N."/>
            <person name="Kosti I."/>
            <person name="LaButti K."/>
            <person name="Lindquist E.A."/>
            <person name="Lucas S."/>
            <person name="Salamov A.A."/>
            <person name="Bradshaw R.E."/>
            <person name="Ciuffetti L."/>
            <person name="Hamelin R.C."/>
            <person name="Kema G.H.J."/>
            <person name="Lawrence C."/>
            <person name="Scott J.A."/>
            <person name="Spatafora J.W."/>
            <person name="Turgeon B.G."/>
            <person name="de Wit P.J.G.M."/>
            <person name="Zhong S."/>
            <person name="Goodwin S.B."/>
            <person name="Grigoriev I.V."/>
        </authorList>
    </citation>
    <scope>NUCLEOTIDE SEQUENCE [LARGE SCALE GENOMIC DNA]</scope>
    <source>
        <strain evidence="5">C5 / ATCC 48332 / race O</strain>
    </source>
</reference>
<dbReference type="OrthoDB" id="3695726at2759"/>
<dbReference type="InterPro" id="IPR036236">
    <property type="entry name" value="Znf_C2H2_sf"/>
</dbReference>
<proteinExistence type="predicted"/>
<keyword evidence="1" id="KW-0862">Zinc</keyword>
<dbReference type="Gene3D" id="3.30.160.60">
    <property type="entry name" value="Classic Zinc Finger"/>
    <property type="match status" value="1"/>
</dbReference>
<dbReference type="EMBL" id="KB445576">
    <property type="protein sequence ID" value="EMD91481.1"/>
    <property type="molecule type" value="Genomic_DNA"/>
</dbReference>
<dbReference type="PROSITE" id="PS50157">
    <property type="entry name" value="ZINC_FINGER_C2H2_2"/>
    <property type="match status" value="1"/>
</dbReference>
<evidence type="ECO:0000256" key="1">
    <source>
        <dbReference type="PROSITE-ProRule" id="PRU00042"/>
    </source>
</evidence>
<dbReference type="STRING" id="701091.M2UCQ4"/>
<sequence>MQIMPETGSGFDGVDWLEHQQMCQTLPSMDAQSAEGIDAHHTHQYCAPYPENCRERALAGHWGQNGHLISTHSQHHVGSEGYSAEQPPSRVVNQDPGSFRENAVYCVNGPHHGHRTMESRHTPLMPVHNRTCYQDESAPNAYHGTHIQPELFQQAPNNFSNSVHETANNAYAPNFNTLSHLGAHVIDEDTCGTPKSSSSDLQFQQYYGKEPEISIDLTLDQEQGSVSMPESTPEPWNAIGLMDGSQTTRSTRQTQTGMNWMPLHAARSMSAYGDPSPVPSVHSGFETFVSSESPYFPQSSGPANQTDVFDSYRFPLGIDYTSSSRTNFRNRERLEAEGAAMTRGHLERYPRSDPGRYLGLPGKRRASSASSQITEATSSSAVSGLDQGVLRCGVNRCEATFSGRYGKGNRARHKRDYHGGKEPVICEDSNCGKVFRRSDARLKHYRSHHPHLVGRNTLVMRLGRRNPAPGGLDGDA</sequence>
<evidence type="ECO:0000256" key="2">
    <source>
        <dbReference type="SAM" id="MobiDB-lite"/>
    </source>
</evidence>
<name>M2UCQ4_COCH5</name>
<dbReference type="OMA" id="NRCEATF"/>
<dbReference type="InterPro" id="IPR013087">
    <property type="entry name" value="Znf_C2H2_type"/>
</dbReference>
<dbReference type="HOGENOM" id="CLU_535255_0_0_1"/>
<dbReference type="Proteomes" id="UP000016936">
    <property type="component" value="Unassembled WGS sequence"/>
</dbReference>
<evidence type="ECO:0000313" key="5">
    <source>
        <dbReference type="Proteomes" id="UP000016936"/>
    </source>
</evidence>
<evidence type="ECO:0000313" key="4">
    <source>
        <dbReference type="EMBL" id="EMD91481.1"/>
    </source>
</evidence>